<sequence length="108" mass="12107">MRCVSGQSHKHLEEENCCSNNGNRNQEYERASVAAVAMMGRDNGLRGTARFVPGGLHYGETKRRTVAARAMQSGGAVTLNPYLIHHPVTHNHSYLYNLHFLAFFISFE</sequence>
<reference evidence="1 2" key="1">
    <citation type="journal article" date="2019" name="Sci. Rep.">
        <title>Orb-weaving spider Araneus ventricosus genome elucidates the spidroin gene catalogue.</title>
        <authorList>
            <person name="Kono N."/>
            <person name="Nakamura H."/>
            <person name="Ohtoshi R."/>
            <person name="Moran D.A.P."/>
            <person name="Shinohara A."/>
            <person name="Yoshida Y."/>
            <person name="Fujiwara M."/>
            <person name="Mori M."/>
            <person name="Tomita M."/>
            <person name="Arakawa K."/>
        </authorList>
    </citation>
    <scope>NUCLEOTIDE SEQUENCE [LARGE SCALE GENOMIC DNA]</scope>
</reference>
<evidence type="ECO:0000313" key="1">
    <source>
        <dbReference type="EMBL" id="GBM26378.1"/>
    </source>
</evidence>
<organism evidence="1 2">
    <name type="scientific">Araneus ventricosus</name>
    <name type="common">Orbweaver spider</name>
    <name type="synonym">Epeira ventricosa</name>
    <dbReference type="NCBI Taxonomy" id="182803"/>
    <lineage>
        <taxon>Eukaryota</taxon>
        <taxon>Metazoa</taxon>
        <taxon>Ecdysozoa</taxon>
        <taxon>Arthropoda</taxon>
        <taxon>Chelicerata</taxon>
        <taxon>Arachnida</taxon>
        <taxon>Araneae</taxon>
        <taxon>Araneomorphae</taxon>
        <taxon>Entelegynae</taxon>
        <taxon>Araneoidea</taxon>
        <taxon>Araneidae</taxon>
        <taxon>Araneus</taxon>
    </lineage>
</organism>
<dbReference type="Proteomes" id="UP000499080">
    <property type="component" value="Unassembled WGS sequence"/>
</dbReference>
<gene>
    <name evidence="1" type="ORF">AVEN_239373_1</name>
</gene>
<dbReference type="EMBL" id="BGPR01000558">
    <property type="protein sequence ID" value="GBM26378.1"/>
    <property type="molecule type" value="Genomic_DNA"/>
</dbReference>
<name>A0A4Y2EE79_ARAVE</name>
<protein>
    <submittedName>
        <fullName evidence="1">Uncharacterized protein</fullName>
    </submittedName>
</protein>
<proteinExistence type="predicted"/>
<keyword evidence="2" id="KW-1185">Reference proteome</keyword>
<comment type="caution">
    <text evidence="1">The sequence shown here is derived from an EMBL/GenBank/DDBJ whole genome shotgun (WGS) entry which is preliminary data.</text>
</comment>
<accession>A0A4Y2EE79</accession>
<dbReference type="AlphaFoldDB" id="A0A4Y2EE79"/>
<evidence type="ECO:0000313" key="2">
    <source>
        <dbReference type="Proteomes" id="UP000499080"/>
    </source>
</evidence>